<keyword evidence="5" id="KW-1185">Reference proteome</keyword>
<evidence type="ECO:0000256" key="3">
    <source>
        <dbReference type="SAM" id="MobiDB-lite"/>
    </source>
</evidence>
<dbReference type="PANTHER" id="PTHR37300:SF1">
    <property type="entry name" value="UPF0291 PROTEIN YNZC"/>
    <property type="match status" value="1"/>
</dbReference>
<keyword evidence="1 2" id="KW-0963">Cytoplasm</keyword>
<protein>
    <recommendedName>
        <fullName evidence="2">UPF0291 protein ACJDT4_20950</fullName>
    </recommendedName>
</protein>
<evidence type="ECO:0000256" key="2">
    <source>
        <dbReference type="HAMAP-Rule" id="MF_01103"/>
    </source>
</evidence>
<dbReference type="Proteomes" id="UP001623592">
    <property type="component" value="Unassembled WGS sequence"/>
</dbReference>
<name>A0ABW8TK12_9CLOT</name>
<gene>
    <name evidence="4" type="ORF">ACJDT4_20950</name>
</gene>
<dbReference type="SUPFAM" id="SSF158221">
    <property type="entry name" value="YnzC-like"/>
    <property type="match status" value="1"/>
</dbReference>
<dbReference type="RefSeq" id="WP_406789538.1">
    <property type="nucleotide sequence ID" value="NZ_JBJIAA010000022.1"/>
</dbReference>
<dbReference type="Gene3D" id="1.10.287.540">
    <property type="entry name" value="Helix hairpin bin"/>
    <property type="match status" value="1"/>
</dbReference>
<evidence type="ECO:0000313" key="5">
    <source>
        <dbReference type="Proteomes" id="UP001623592"/>
    </source>
</evidence>
<accession>A0ABW8TK12</accession>
<feature type="compositionally biased region" description="Basic and acidic residues" evidence="3">
    <location>
        <begin position="1"/>
        <end position="14"/>
    </location>
</feature>
<sequence>MEKSALERINELAKKAKTGPLTEEELAERDKLRKEYIAGFRANLKATLDNTVIVEPDGTRRKLRSNDASSR</sequence>
<comment type="caution">
    <text evidence="4">The sequence shown here is derived from an EMBL/GenBank/DDBJ whole genome shotgun (WGS) entry which is preliminary data.</text>
</comment>
<comment type="similarity">
    <text evidence="2">Belongs to the UPF0291 family.</text>
</comment>
<dbReference type="Pfam" id="PF05979">
    <property type="entry name" value="DUF896"/>
    <property type="match status" value="1"/>
</dbReference>
<organism evidence="4 5">
    <name type="scientific">Clostridium neuense</name>
    <dbReference type="NCBI Taxonomy" id="1728934"/>
    <lineage>
        <taxon>Bacteria</taxon>
        <taxon>Bacillati</taxon>
        <taxon>Bacillota</taxon>
        <taxon>Clostridia</taxon>
        <taxon>Eubacteriales</taxon>
        <taxon>Clostridiaceae</taxon>
        <taxon>Clostridium</taxon>
    </lineage>
</organism>
<dbReference type="HAMAP" id="MF_01103">
    <property type="entry name" value="UPF0291"/>
    <property type="match status" value="1"/>
</dbReference>
<dbReference type="InterPro" id="IPR009242">
    <property type="entry name" value="DUF896"/>
</dbReference>
<evidence type="ECO:0000256" key="1">
    <source>
        <dbReference type="ARBA" id="ARBA00022490"/>
    </source>
</evidence>
<feature type="region of interest" description="Disordered" evidence="3">
    <location>
        <begin position="1"/>
        <end position="25"/>
    </location>
</feature>
<evidence type="ECO:0000313" key="4">
    <source>
        <dbReference type="EMBL" id="MFL0252879.1"/>
    </source>
</evidence>
<reference evidence="4 5" key="1">
    <citation type="submission" date="2024-11" db="EMBL/GenBank/DDBJ databases">
        <authorList>
            <person name="Heng Y.C."/>
            <person name="Lim A.C.H."/>
            <person name="Lee J.K.Y."/>
            <person name="Kittelmann S."/>
        </authorList>
    </citation>
    <scope>NUCLEOTIDE SEQUENCE [LARGE SCALE GENOMIC DNA]</scope>
    <source>
        <strain evidence="4 5">WILCCON 0114</strain>
    </source>
</reference>
<dbReference type="PANTHER" id="PTHR37300">
    <property type="entry name" value="UPF0291 PROTEIN CBO2609/CLC_2481"/>
    <property type="match status" value="1"/>
</dbReference>
<proteinExistence type="inferred from homology"/>
<comment type="subcellular location">
    <subcellularLocation>
        <location evidence="2">Cytoplasm</location>
    </subcellularLocation>
</comment>
<dbReference type="EMBL" id="JBJIAA010000022">
    <property type="protein sequence ID" value="MFL0252879.1"/>
    <property type="molecule type" value="Genomic_DNA"/>
</dbReference>